<gene>
    <name evidence="1" type="ORF">THC_0087</name>
</gene>
<name>A0A0U4W003_9BACT</name>
<dbReference type="RefSeq" id="WP_068511743.1">
    <property type="nucleotide sequence ID" value="NZ_AP014945.1"/>
</dbReference>
<dbReference type="SUPFAM" id="SSF46626">
    <property type="entry name" value="Cytochrome c"/>
    <property type="match status" value="1"/>
</dbReference>
<proteinExistence type="predicted"/>
<reference evidence="2" key="2">
    <citation type="journal article" date="2016" name="Int. J. Syst. Evol. Microbiol.">
        <title>Caldimicrobium thiodismutans sp. nov., a sulfur-disproportionating bacterium isolated from a hot spring.</title>
        <authorList>
            <person name="Kojima H."/>
            <person name="Umezawa K."/>
            <person name="Fukui M."/>
        </authorList>
    </citation>
    <scope>NUCLEOTIDE SEQUENCE [LARGE SCALE GENOMIC DNA]</scope>
    <source>
        <strain evidence="2">TF1</strain>
    </source>
</reference>
<evidence type="ECO:0000313" key="1">
    <source>
        <dbReference type="EMBL" id="BAU22493.1"/>
    </source>
</evidence>
<dbReference type="EMBL" id="AP014945">
    <property type="protein sequence ID" value="BAU22493.1"/>
    <property type="molecule type" value="Genomic_DNA"/>
</dbReference>
<dbReference type="KEGG" id="cthi:THC_0087"/>
<accession>A0A0U4W003</accession>
<dbReference type="AlphaFoldDB" id="A0A0U4W003"/>
<dbReference type="Proteomes" id="UP000068196">
    <property type="component" value="Chromosome"/>
</dbReference>
<reference evidence="1 2" key="1">
    <citation type="journal article" date="2016" name="Int. J. Syst. Evol. Microbiol.">
        <title>Caldimicrobium thiodismutans sp. nov., a sulfur-disproportionating bacterium isolated from a hot spring, and emended description of the genus Caldimicrobium.</title>
        <authorList>
            <person name="Kojima H."/>
            <person name="Umezawa K."/>
            <person name="Fukui M."/>
        </authorList>
    </citation>
    <scope>NUCLEOTIDE SEQUENCE [LARGE SCALE GENOMIC DNA]</scope>
    <source>
        <strain evidence="1 2">TF1</strain>
    </source>
</reference>
<evidence type="ECO:0000313" key="2">
    <source>
        <dbReference type="Proteomes" id="UP000068196"/>
    </source>
</evidence>
<dbReference type="GO" id="GO:0020037">
    <property type="term" value="F:heme binding"/>
    <property type="evidence" value="ECO:0007669"/>
    <property type="project" value="InterPro"/>
</dbReference>
<dbReference type="STRING" id="1653476.THC_0087"/>
<protein>
    <submittedName>
        <fullName evidence="1">Sulfite:cytochrome C oxidoreductase subunit B</fullName>
    </submittedName>
</protein>
<dbReference type="GO" id="GO:0009055">
    <property type="term" value="F:electron transfer activity"/>
    <property type="evidence" value="ECO:0007669"/>
    <property type="project" value="InterPro"/>
</dbReference>
<keyword evidence="2" id="KW-1185">Reference proteome</keyword>
<dbReference type="OrthoDB" id="8593494at2"/>
<organism evidence="1 2">
    <name type="scientific">Caldimicrobium thiodismutans</name>
    <dbReference type="NCBI Taxonomy" id="1653476"/>
    <lineage>
        <taxon>Bacteria</taxon>
        <taxon>Pseudomonadati</taxon>
        <taxon>Thermodesulfobacteriota</taxon>
        <taxon>Thermodesulfobacteria</taxon>
        <taxon>Thermodesulfobacteriales</taxon>
        <taxon>Thermodesulfobacteriaceae</taxon>
        <taxon>Caldimicrobium</taxon>
    </lineage>
</organism>
<dbReference type="InterPro" id="IPR036909">
    <property type="entry name" value="Cyt_c-like_dom_sf"/>
</dbReference>
<dbReference type="Gene3D" id="1.10.760.10">
    <property type="entry name" value="Cytochrome c-like domain"/>
    <property type="match status" value="1"/>
</dbReference>
<sequence>MKKIIIWISGLILVSGVSWAISQDSVKSIELPPIQVELKAGKGKEKVETYCNICHSTDYIIMQPKFSKNKWSEIVNKMIKVYGAPIPEPDVEVIINYLTINYGTK</sequence>